<evidence type="ECO:0000313" key="2">
    <source>
        <dbReference type="Proteomes" id="UP000182444"/>
    </source>
</evidence>
<protein>
    <submittedName>
        <fullName evidence="1">Uncharacterized protein</fullName>
    </submittedName>
</protein>
<dbReference type="AlphaFoldDB" id="A0A1D8N919"/>
<dbReference type="EMBL" id="CP017554">
    <property type="protein sequence ID" value="AOW02120.1"/>
    <property type="molecule type" value="Genomic_DNA"/>
</dbReference>
<dbReference type="Proteomes" id="UP000182444">
    <property type="component" value="Chromosome 1B"/>
</dbReference>
<name>A0A1D8N919_YARLL</name>
<gene>
    <name evidence="1" type="ORF">YALI1_B30293g</name>
</gene>
<reference evidence="1 2" key="1">
    <citation type="journal article" date="2016" name="PLoS ONE">
        <title>Sequence Assembly of Yarrowia lipolytica Strain W29/CLIB89 Shows Transposable Element Diversity.</title>
        <authorList>
            <person name="Magnan C."/>
            <person name="Yu J."/>
            <person name="Chang I."/>
            <person name="Jahn E."/>
            <person name="Kanomata Y."/>
            <person name="Wu J."/>
            <person name="Zeller M."/>
            <person name="Oakes M."/>
            <person name="Baldi P."/>
            <person name="Sandmeyer S."/>
        </authorList>
    </citation>
    <scope>NUCLEOTIDE SEQUENCE [LARGE SCALE GENOMIC DNA]</scope>
    <source>
        <strain evidence="2">CLIB89(W29)</strain>
    </source>
</reference>
<evidence type="ECO:0000313" key="1">
    <source>
        <dbReference type="EMBL" id="AOW02120.1"/>
    </source>
</evidence>
<dbReference type="RefSeq" id="XP_501267.2">
    <property type="nucleotide sequence ID" value="XM_501267.2"/>
</dbReference>
<dbReference type="KEGG" id="yli:2906728"/>
<sequence length="305" mass="34850">MYSHPRLNPSPTQNYILHSTAAHSMDFLLLEATHRLKTQFNPVDIKLNRTQYDSRDEIVGSFTVHRLTPRLLSSIEFNESLIEFYLIGTHQYKKQKKEVIKEKIKFTYTSTSTDYLHYSFVHNLNVKAPTLYNGDAMVSYKLALEVKDRAKDPRLSCFYPIKVDLTTSESDLDPQDLASRKFQFSLYSLKVHPITKENSYFELTSLTCPGPVVKTVSYKLYAVTNGSRQRISKGEVELRKPLSDMKIPIHLKSMPPASFETELISHTFFLEVKIKGQSKDSSSKVSVPVDVFAIKSDPSPPPYAL</sequence>
<dbReference type="VEuPathDB" id="FungiDB:YALI1_B30293g"/>
<accession>A0A1D8N919</accession>
<proteinExistence type="predicted"/>
<dbReference type="VEuPathDB" id="FungiDB:YALI0_B23452g"/>
<dbReference type="GeneID" id="2906728"/>
<organism evidence="1 2">
    <name type="scientific">Yarrowia lipolytica</name>
    <name type="common">Candida lipolytica</name>
    <dbReference type="NCBI Taxonomy" id="4952"/>
    <lineage>
        <taxon>Eukaryota</taxon>
        <taxon>Fungi</taxon>
        <taxon>Dikarya</taxon>
        <taxon>Ascomycota</taxon>
        <taxon>Saccharomycotina</taxon>
        <taxon>Dipodascomycetes</taxon>
        <taxon>Dipodascales</taxon>
        <taxon>Dipodascales incertae sedis</taxon>
        <taxon>Yarrowia</taxon>
    </lineage>
</organism>